<feature type="region of interest" description="Disordered" evidence="1">
    <location>
        <begin position="35"/>
        <end position="59"/>
    </location>
</feature>
<dbReference type="KEGG" id="bma:BMAA0663"/>
<dbReference type="PATRIC" id="fig|243160.12.peg.4170"/>
<sequence>MTVTRRAAARVVRPLCRWLAFGGWAEVSDRESGACDRALGHRRTRSRRRRDPPSPATGPCRQPVLAVAWAHFDSSSSPACFARSLLAIGIRAVPCAAQRRRGAPCAPAPAARCAPLPSLRPGIRPDAFVFRDAASAAATRCAPACRYSPHRIGRTAPTVNQGGNMGGSISKSSDAVSTASIPATQSHADTDTASKASSHSAQRRPSSGAFEGLMPLAQKGTVGELQNFAAAAFAATTGASPALVDAAHHNPAMQALREQPMTQENVTQLCQMETDAARKGDPANWQNRLAASSVADVARHAVAQTVALNVSLGRDGPIKTQEEGGWNVHEHVIGVHGS</sequence>
<dbReference type="AlphaFoldDB" id="A0A0H2XCT9"/>
<dbReference type="EMBL" id="CP000011">
    <property type="protein sequence ID" value="AAY59168.1"/>
    <property type="molecule type" value="Genomic_DNA"/>
</dbReference>
<feature type="region of interest" description="Disordered" evidence="1">
    <location>
        <begin position="152"/>
        <end position="208"/>
    </location>
</feature>
<name>A0A0H2XCT9_BURMA</name>
<evidence type="ECO:0000313" key="2">
    <source>
        <dbReference type="EMBL" id="AAY59168.1"/>
    </source>
</evidence>
<gene>
    <name evidence="2" type="ordered locus">BMAA0663</name>
</gene>
<evidence type="ECO:0000313" key="3">
    <source>
        <dbReference type="Proteomes" id="UP000006693"/>
    </source>
</evidence>
<accession>A0A0H2XCT9</accession>
<reference evidence="2 3" key="1">
    <citation type="journal article" date="2004" name="Proc. Natl. Acad. Sci. U.S.A.">
        <title>Structural flexibility in the Burkholderia mallei genome.</title>
        <authorList>
            <person name="Nierman W.C."/>
            <person name="DeShazer D."/>
            <person name="Kim H.S."/>
            <person name="Tettelin H."/>
            <person name="Nelson K.E."/>
            <person name="Feldblyum T."/>
            <person name="Ulrich R.L."/>
            <person name="Ronning C.M."/>
            <person name="Brinkac L.M."/>
            <person name="Daugherty S.C."/>
            <person name="Davidsen T.D."/>
            <person name="Deboy R.T."/>
            <person name="Dimitrov G."/>
            <person name="Dodson R.J."/>
            <person name="Durkin A.S."/>
            <person name="Gwinn M.L."/>
            <person name="Haft D.H."/>
            <person name="Khouri H."/>
            <person name="Kolonay J.F."/>
            <person name="Madupu R."/>
            <person name="Mohammoud Y."/>
            <person name="Nelson W.C."/>
            <person name="Radune D."/>
            <person name="Romero C.M."/>
            <person name="Sarria S."/>
            <person name="Selengut J."/>
            <person name="Shamblin C."/>
            <person name="Sullivan S.A."/>
            <person name="White O."/>
            <person name="Yu Y."/>
            <person name="Zafar N."/>
            <person name="Zhou L."/>
            <person name="Fraser C.M."/>
        </authorList>
    </citation>
    <scope>NUCLEOTIDE SEQUENCE [LARGE SCALE GENOMIC DNA]</scope>
    <source>
        <strain evidence="2 3">ATCC 23344</strain>
    </source>
</reference>
<keyword evidence="3" id="KW-1185">Reference proteome</keyword>
<protein>
    <submittedName>
        <fullName evidence="2">Uncharacterized protein</fullName>
    </submittedName>
</protein>
<dbReference type="Proteomes" id="UP000006693">
    <property type="component" value="Chromosome 2"/>
</dbReference>
<evidence type="ECO:0000256" key="1">
    <source>
        <dbReference type="SAM" id="MobiDB-lite"/>
    </source>
</evidence>
<feature type="compositionally biased region" description="Basic residues" evidence="1">
    <location>
        <begin position="40"/>
        <end position="50"/>
    </location>
</feature>
<organism evidence="2 3">
    <name type="scientific">Burkholderia mallei (strain ATCC 23344)</name>
    <dbReference type="NCBI Taxonomy" id="243160"/>
    <lineage>
        <taxon>Bacteria</taxon>
        <taxon>Pseudomonadati</taxon>
        <taxon>Pseudomonadota</taxon>
        <taxon>Betaproteobacteria</taxon>
        <taxon>Burkholderiales</taxon>
        <taxon>Burkholderiaceae</taxon>
        <taxon>Burkholderia</taxon>
        <taxon>pseudomallei group</taxon>
    </lineage>
</organism>
<dbReference type="HOGENOM" id="CLU_846425_0_0_4"/>
<feature type="compositionally biased region" description="Polar residues" evidence="1">
    <location>
        <begin position="157"/>
        <end position="205"/>
    </location>
</feature>
<proteinExistence type="predicted"/>